<feature type="transmembrane region" description="Helical" evidence="6">
    <location>
        <begin position="332"/>
        <end position="352"/>
    </location>
</feature>
<accession>A0A368YYI9</accession>
<sequence>MAWIEQSGFNERLIEQGGGTLFAKHDMRLIEIYILRRIVVMFFAVLLSAVGITWIVQVLGRINFLTTSGQSFYYILKFSSNLLPSAFPVVMPFALVIAVTQTLSTMNQDSELVVINAAGAPRSAVIRPVMLFAIVIAAASFLISNFVVPYSQMNMRQMVAEARGDVINLVVQQGSFREIDTDLYLQIENRDSNGTIQGLFVSDSRDKTTDLIYYAKEGLVVQTADQGLLIMKDGEVHRRDVQTGNVSIIKFNTYALDLAAFLSSDDKEATIFPKDRPLDYLMNPDPNDKQYQQRPLRYTSELYKRLTDWMYPIVFALISLAAAADSRSHREARISASFTAITISLIVFWLGYSTGQSTDKNASMLPMLFAIPILAALSAIYALATNRQIGIPTTWSNWFKRTFETRQVAFASAGARLFGRKRGGHR</sequence>
<keyword evidence="2" id="KW-1003">Cell membrane</keyword>
<evidence type="ECO:0000256" key="3">
    <source>
        <dbReference type="ARBA" id="ARBA00022692"/>
    </source>
</evidence>
<proteinExistence type="predicted"/>
<evidence type="ECO:0000313" key="7">
    <source>
        <dbReference type="EMBL" id="RCW85265.1"/>
    </source>
</evidence>
<dbReference type="InterPro" id="IPR005495">
    <property type="entry name" value="LptG/LptF_permease"/>
</dbReference>
<comment type="caution">
    <text evidence="7">The sequence shown here is derived from an EMBL/GenBank/DDBJ whole genome shotgun (WGS) entry which is preliminary data.</text>
</comment>
<comment type="subcellular location">
    <subcellularLocation>
        <location evidence="1">Cell membrane</location>
        <topology evidence="1">Multi-pass membrane protein</topology>
    </subcellularLocation>
</comment>
<evidence type="ECO:0000256" key="6">
    <source>
        <dbReference type="SAM" id="Phobius"/>
    </source>
</evidence>
<dbReference type="EMBL" id="QPJM01000003">
    <property type="protein sequence ID" value="RCW85265.1"/>
    <property type="molecule type" value="Genomic_DNA"/>
</dbReference>
<evidence type="ECO:0000256" key="5">
    <source>
        <dbReference type="ARBA" id="ARBA00023136"/>
    </source>
</evidence>
<evidence type="ECO:0000256" key="2">
    <source>
        <dbReference type="ARBA" id="ARBA00022475"/>
    </source>
</evidence>
<dbReference type="AlphaFoldDB" id="A0A368YYI9"/>
<feature type="transmembrane region" description="Helical" evidence="6">
    <location>
        <begin position="82"/>
        <end position="103"/>
    </location>
</feature>
<evidence type="ECO:0000256" key="4">
    <source>
        <dbReference type="ARBA" id="ARBA00022989"/>
    </source>
</evidence>
<dbReference type="PANTHER" id="PTHR33529">
    <property type="entry name" value="SLR0882 PROTEIN-RELATED"/>
    <property type="match status" value="1"/>
</dbReference>
<dbReference type="GO" id="GO:0015920">
    <property type="term" value="P:lipopolysaccharide transport"/>
    <property type="evidence" value="ECO:0007669"/>
    <property type="project" value="TreeGrafter"/>
</dbReference>
<reference evidence="7 8" key="1">
    <citation type="submission" date="2018-07" db="EMBL/GenBank/DDBJ databases">
        <title>Genomic Encyclopedia of Type Strains, Phase III (KMG-III): the genomes of soil and plant-associated and newly described type strains.</title>
        <authorList>
            <person name="Whitman W."/>
        </authorList>
    </citation>
    <scope>NUCLEOTIDE SEQUENCE [LARGE SCALE GENOMIC DNA]</scope>
    <source>
        <strain evidence="7 8">31-25a</strain>
    </source>
</reference>
<keyword evidence="4 6" id="KW-1133">Transmembrane helix</keyword>
<dbReference type="Pfam" id="PF03739">
    <property type="entry name" value="LptF_LptG"/>
    <property type="match status" value="1"/>
</dbReference>
<organism evidence="7 8">
    <name type="scientific">Phyllobacterium bourgognense</name>
    <dbReference type="NCBI Taxonomy" id="314236"/>
    <lineage>
        <taxon>Bacteria</taxon>
        <taxon>Pseudomonadati</taxon>
        <taxon>Pseudomonadota</taxon>
        <taxon>Alphaproteobacteria</taxon>
        <taxon>Hyphomicrobiales</taxon>
        <taxon>Phyllobacteriaceae</taxon>
        <taxon>Phyllobacterium</taxon>
    </lineage>
</organism>
<dbReference type="PANTHER" id="PTHR33529:SF6">
    <property type="entry name" value="YJGP_YJGQ FAMILY PERMEASE"/>
    <property type="match status" value="1"/>
</dbReference>
<feature type="transmembrane region" description="Helical" evidence="6">
    <location>
        <begin position="124"/>
        <end position="148"/>
    </location>
</feature>
<keyword evidence="3 6" id="KW-0812">Transmembrane</keyword>
<feature type="transmembrane region" description="Helical" evidence="6">
    <location>
        <begin position="364"/>
        <end position="384"/>
    </location>
</feature>
<evidence type="ECO:0000313" key="8">
    <source>
        <dbReference type="Proteomes" id="UP000253324"/>
    </source>
</evidence>
<feature type="transmembrane region" description="Helical" evidence="6">
    <location>
        <begin position="38"/>
        <end position="62"/>
    </location>
</feature>
<keyword evidence="5 6" id="KW-0472">Membrane</keyword>
<keyword evidence="8" id="KW-1185">Reference proteome</keyword>
<protein>
    <submittedName>
        <fullName evidence="7">Lipopolysaccharide export system permease protein</fullName>
    </submittedName>
</protein>
<evidence type="ECO:0000256" key="1">
    <source>
        <dbReference type="ARBA" id="ARBA00004651"/>
    </source>
</evidence>
<gene>
    <name evidence="7" type="ORF">C7476_103105</name>
</gene>
<name>A0A368YYI9_9HYPH</name>
<dbReference type="GO" id="GO:0043190">
    <property type="term" value="C:ATP-binding cassette (ABC) transporter complex"/>
    <property type="evidence" value="ECO:0007669"/>
    <property type="project" value="TreeGrafter"/>
</dbReference>
<dbReference type="Proteomes" id="UP000253324">
    <property type="component" value="Unassembled WGS sequence"/>
</dbReference>